<dbReference type="Pfam" id="PF01507">
    <property type="entry name" value="PAPS_reduct"/>
    <property type="match status" value="1"/>
</dbReference>
<dbReference type="AlphaFoldDB" id="A0A149R073"/>
<dbReference type="InterPro" id="IPR014729">
    <property type="entry name" value="Rossmann-like_a/b/a_fold"/>
</dbReference>
<dbReference type="Gene3D" id="3.40.50.620">
    <property type="entry name" value="HUPs"/>
    <property type="match status" value="1"/>
</dbReference>
<dbReference type="EMBL" id="LHZB01000076">
    <property type="protein sequence ID" value="KXV02955.1"/>
    <property type="molecule type" value="Genomic_DNA"/>
</dbReference>
<evidence type="ECO:0000259" key="1">
    <source>
        <dbReference type="Pfam" id="PF01507"/>
    </source>
</evidence>
<sequence>MPLCADWRPGQSVGIMSPDLASYDRIIVAVSGGKDGTACLLALLEAGAPVERIELWHHEVDGAGRSFMDWPSTGPYVAALARDFNLPLYRSWREGGFEREMLRDTTPTAPVVFETPDGVVRTGGQGPEGTRLRFPQVSASLSVRWCSASLKVDVADRALRGQDRFLNRRTLVVTGERAEESPARARYAAFEPHRTDTRNGTRRRRHVDHFRPVHAWSEAEVWAILERWCVMPAFPYQAGFSRLSCAFCIFGNADQFATLSWMDASRFARLVNYEKDFGCTIKRDRGLDQLASEGAVYHAARSRPDLVAACLSAQSIPSVLTENWTLPAGAFGSGEGPV</sequence>
<accession>A0A149R073</accession>
<comment type="caution">
    <text evidence="2">The sequence shown here is derived from an EMBL/GenBank/DDBJ whole genome shotgun (WGS) entry which is preliminary data.</text>
</comment>
<dbReference type="GO" id="GO:0003824">
    <property type="term" value="F:catalytic activity"/>
    <property type="evidence" value="ECO:0007669"/>
    <property type="project" value="InterPro"/>
</dbReference>
<name>A0A149R073_9PROT</name>
<dbReference type="InterPro" id="IPR050128">
    <property type="entry name" value="Sulfate_adenylyltrnsfr_sub2"/>
</dbReference>
<dbReference type="InterPro" id="IPR002500">
    <property type="entry name" value="PAPS_reduct_dom"/>
</dbReference>
<organism evidence="2 3">
    <name type="scientific">Gluconobacter potus</name>
    <dbReference type="NCBI Taxonomy" id="2724927"/>
    <lineage>
        <taxon>Bacteria</taxon>
        <taxon>Pseudomonadati</taxon>
        <taxon>Pseudomonadota</taxon>
        <taxon>Alphaproteobacteria</taxon>
        <taxon>Acetobacterales</taxon>
        <taxon>Acetobacteraceae</taxon>
        <taxon>Gluconobacter</taxon>
    </lineage>
</organism>
<dbReference type="SUPFAM" id="SSF52402">
    <property type="entry name" value="Adenine nucleotide alpha hydrolases-like"/>
    <property type="match status" value="1"/>
</dbReference>
<dbReference type="Proteomes" id="UP000075573">
    <property type="component" value="Unassembled WGS sequence"/>
</dbReference>
<evidence type="ECO:0000313" key="2">
    <source>
        <dbReference type="EMBL" id="KXV02955.1"/>
    </source>
</evidence>
<evidence type="ECO:0000313" key="3">
    <source>
        <dbReference type="Proteomes" id="UP000075573"/>
    </source>
</evidence>
<dbReference type="PANTHER" id="PTHR43196">
    <property type="entry name" value="SULFATE ADENYLYLTRANSFERASE SUBUNIT 2"/>
    <property type="match status" value="1"/>
</dbReference>
<protein>
    <submittedName>
        <fullName evidence="2">Phosphoadenosine phosphosulfate reductase</fullName>
    </submittedName>
</protein>
<proteinExistence type="predicted"/>
<dbReference type="PANTHER" id="PTHR43196:SF2">
    <property type="entry name" value="PHOSPHOADENOSINE PHOSPHOSULFATE REDUCTASE"/>
    <property type="match status" value="1"/>
</dbReference>
<feature type="domain" description="Phosphoadenosine phosphosulphate reductase" evidence="1">
    <location>
        <begin position="143"/>
        <end position="248"/>
    </location>
</feature>
<reference evidence="2 3" key="1">
    <citation type="submission" date="2015-06" db="EMBL/GenBank/DDBJ databases">
        <title>Improved classification and identification of acetic acid bacteria using matrix-assisted laser desorption/ionization time-of-flight mass spectrometry; Gluconobacter nephelii and Gluconobacter uchimurae are later heterotypic synonyms of Gluconobacter japonicus and Gluconobacter oxydans, respectively.</title>
        <authorList>
            <person name="Li L."/>
            <person name="Cleenwerck I."/>
            <person name="De Vuyst L."/>
            <person name="Vandamme P."/>
        </authorList>
    </citation>
    <scope>NUCLEOTIDE SEQUENCE [LARGE SCALE GENOMIC DNA]</scope>
    <source>
        <strain evidence="2 3">LMG 1764</strain>
    </source>
</reference>
<dbReference type="PATRIC" id="fig|442.7.peg.1736"/>
<gene>
    <name evidence="2" type="ORF">AD929_01340</name>
</gene>